<dbReference type="OrthoDB" id="10622076at2759"/>
<evidence type="ECO:0000256" key="1">
    <source>
        <dbReference type="SAM" id="MobiDB-lite"/>
    </source>
</evidence>
<proteinExistence type="predicted"/>
<sequence>MHYSSSTAVMTFLISRSTTTVTLIDFVLARTPFAAFRPQQLLSFQPEQHSRLPNLGTTPKEKTHKECSNWGRRLMDMKDHKRSCGVTGTPFVCAYKDRDKRSHKKPSMTNLLQGTPHCVTRDSQKDTDGRCDVPIHWRGVLTILRPSALIRSKSTTPWWVVDTFEQSVRSRYQIQPEEDHVAGLKALVFHITTRLGFLLRHHCEFLSFFLDKRVSKRVANLNKFQKEWAIQIPYADAKANALITEYAAAPSRSSGTLSGEGLDPII</sequence>
<keyword evidence="3" id="KW-1185">Reference proteome</keyword>
<dbReference type="AlphaFoldDB" id="A0A197KCB6"/>
<protein>
    <submittedName>
        <fullName evidence="2">Uncharacterized protein</fullName>
    </submittedName>
</protein>
<reference evidence="2 3" key="1">
    <citation type="submission" date="2016-05" db="EMBL/GenBank/DDBJ databases">
        <title>Genome sequencing reveals origins of a unique bacterial endosymbiosis in the earliest lineages of terrestrial Fungi.</title>
        <authorList>
            <consortium name="DOE Joint Genome Institute"/>
            <person name="Uehling J."/>
            <person name="Gryganskyi A."/>
            <person name="Hameed K."/>
            <person name="Tschaplinski T."/>
            <person name="Misztal P."/>
            <person name="Wu S."/>
            <person name="Desiro A."/>
            <person name="Vande Pol N."/>
            <person name="Du Z.-Y."/>
            <person name="Zienkiewicz A."/>
            <person name="Zienkiewicz K."/>
            <person name="Morin E."/>
            <person name="Tisserant E."/>
            <person name="Splivallo R."/>
            <person name="Hainaut M."/>
            <person name="Henrissat B."/>
            <person name="Ohm R."/>
            <person name="Kuo A."/>
            <person name="Yan J."/>
            <person name="Lipzen A."/>
            <person name="Nolan M."/>
            <person name="Labutti K."/>
            <person name="Barry K."/>
            <person name="Goldstein A."/>
            <person name="Labbe J."/>
            <person name="Schadt C."/>
            <person name="Tuskan G."/>
            <person name="Grigoriev I."/>
            <person name="Martin F."/>
            <person name="Vilgalys R."/>
            <person name="Bonito G."/>
        </authorList>
    </citation>
    <scope>NUCLEOTIDE SEQUENCE [LARGE SCALE GENOMIC DNA]</scope>
    <source>
        <strain evidence="2 3">AG-77</strain>
    </source>
</reference>
<organism evidence="2 3">
    <name type="scientific">Linnemannia elongata AG-77</name>
    <dbReference type="NCBI Taxonomy" id="1314771"/>
    <lineage>
        <taxon>Eukaryota</taxon>
        <taxon>Fungi</taxon>
        <taxon>Fungi incertae sedis</taxon>
        <taxon>Mucoromycota</taxon>
        <taxon>Mortierellomycotina</taxon>
        <taxon>Mortierellomycetes</taxon>
        <taxon>Mortierellales</taxon>
        <taxon>Mortierellaceae</taxon>
        <taxon>Linnemannia</taxon>
    </lineage>
</organism>
<evidence type="ECO:0000313" key="2">
    <source>
        <dbReference type="EMBL" id="OAQ34818.1"/>
    </source>
</evidence>
<feature type="region of interest" description="Disordered" evidence="1">
    <location>
        <begin position="102"/>
        <end position="123"/>
    </location>
</feature>
<name>A0A197KCB6_9FUNG</name>
<dbReference type="EMBL" id="KV442016">
    <property type="protein sequence ID" value="OAQ34818.1"/>
    <property type="molecule type" value="Genomic_DNA"/>
</dbReference>
<evidence type="ECO:0000313" key="3">
    <source>
        <dbReference type="Proteomes" id="UP000078512"/>
    </source>
</evidence>
<gene>
    <name evidence="2" type="ORF">K457DRAFT_14023</name>
</gene>
<accession>A0A197KCB6</accession>
<dbReference type="Proteomes" id="UP000078512">
    <property type="component" value="Unassembled WGS sequence"/>
</dbReference>